<evidence type="ECO:0000256" key="5">
    <source>
        <dbReference type="PROSITE-ProRule" id="PRU00309"/>
    </source>
</evidence>
<dbReference type="SMART" id="SM00980">
    <property type="entry name" value="THAP"/>
    <property type="match status" value="1"/>
</dbReference>
<organism evidence="7 8">
    <name type="scientific">Lingula anatina</name>
    <name type="common">Brachiopod</name>
    <name type="synonym">Lingula unguis</name>
    <dbReference type="NCBI Taxonomy" id="7574"/>
    <lineage>
        <taxon>Eukaryota</taxon>
        <taxon>Metazoa</taxon>
        <taxon>Spiralia</taxon>
        <taxon>Lophotrochozoa</taxon>
        <taxon>Brachiopoda</taxon>
        <taxon>Linguliformea</taxon>
        <taxon>Lingulata</taxon>
        <taxon>Lingulida</taxon>
        <taxon>Linguloidea</taxon>
        <taxon>Lingulidae</taxon>
        <taxon>Lingula</taxon>
    </lineage>
</organism>
<keyword evidence="1" id="KW-0479">Metal-binding</keyword>
<accession>A0A1S3I5Y4</accession>
<protein>
    <submittedName>
        <fullName evidence="8">Uncharacterized protein LOC106160983</fullName>
    </submittedName>
</protein>
<dbReference type="Pfam" id="PF05485">
    <property type="entry name" value="THAP"/>
    <property type="match status" value="1"/>
</dbReference>
<dbReference type="GO" id="GO:0003677">
    <property type="term" value="F:DNA binding"/>
    <property type="evidence" value="ECO:0007669"/>
    <property type="project" value="UniProtKB-UniRule"/>
</dbReference>
<keyword evidence="3" id="KW-0862">Zinc</keyword>
<keyword evidence="4 5" id="KW-0238">DNA-binding</keyword>
<evidence type="ECO:0000313" key="7">
    <source>
        <dbReference type="Proteomes" id="UP000085678"/>
    </source>
</evidence>
<evidence type="ECO:0000259" key="6">
    <source>
        <dbReference type="PROSITE" id="PS50950"/>
    </source>
</evidence>
<gene>
    <name evidence="8" type="primary">LOC106160983</name>
</gene>
<evidence type="ECO:0000256" key="2">
    <source>
        <dbReference type="ARBA" id="ARBA00022771"/>
    </source>
</evidence>
<dbReference type="OrthoDB" id="5961712at2759"/>
<evidence type="ECO:0000256" key="3">
    <source>
        <dbReference type="ARBA" id="ARBA00022833"/>
    </source>
</evidence>
<dbReference type="SUPFAM" id="SSF57716">
    <property type="entry name" value="Glucocorticoid receptor-like (DNA-binding domain)"/>
    <property type="match status" value="1"/>
</dbReference>
<keyword evidence="2 5" id="KW-0863">Zinc-finger</keyword>
<reference evidence="8" key="1">
    <citation type="submission" date="2025-08" db="UniProtKB">
        <authorList>
            <consortium name="RefSeq"/>
        </authorList>
    </citation>
    <scope>IDENTIFICATION</scope>
    <source>
        <tissue evidence="8">Gonads</tissue>
    </source>
</reference>
<evidence type="ECO:0000313" key="8">
    <source>
        <dbReference type="RefSeq" id="XP_013393256.1"/>
    </source>
</evidence>
<dbReference type="PROSITE" id="PS50950">
    <property type="entry name" value="ZF_THAP"/>
    <property type="match status" value="1"/>
</dbReference>
<proteinExistence type="predicted"/>
<feature type="domain" description="THAP-type" evidence="6">
    <location>
        <begin position="1"/>
        <end position="90"/>
    </location>
</feature>
<keyword evidence="7" id="KW-1185">Reference proteome</keyword>
<dbReference type="GO" id="GO:0008270">
    <property type="term" value="F:zinc ion binding"/>
    <property type="evidence" value="ECO:0007669"/>
    <property type="project" value="UniProtKB-KW"/>
</dbReference>
<dbReference type="AlphaFoldDB" id="A0A1S3I5Y4"/>
<dbReference type="InterPro" id="IPR006612">
    <property type="entry name" value="THAP_Znf"/>
</dbReference>
<dbReference type="Proteomes" id="UP000085678">
    <property type="component" value="Unplaced"/>
</dbReference>
<evidence type="ECO:0000256" key="1">
    <source>
        <dbReference type="ARBA" id="ARBA00022723"/>
    </source>
</evidence>
<name>A0A1S3I5Y4_LINAN</name>
<dbReference type="GeneID" id="106160983"/>
<dbReference type="KEGG" id="lak:106160983"/>
<dbReference type="RefSeq" id="XP_013393256.1">
    <property type="nucleotide sequence ID" value="XM_013537802.1"/>
</dbReference>
<sequence length="343" mass="38976">MVNFCAFIGCSSRGGRDKKSFYRLPAVRQSEGEKTRELSTKRRAKWLSQISRDIRPSNLQYTRVCSDHFINGKPADLYDETNPDWVPTLKLGYKSKERATLAGERYQRAVERKATRQKVEAASGFLDLQLPPADHIVHDDVTTERETGTASQTDLEGSSITAMKADYQNLLSEKLKEKLNSERKFDADFFVDNDERVKYYTEGTSRRELEEAVMDNFQDFLSTVEDNITGYTEALAWNEKDTITDENDILENKKYQAVDVSPAAVLGWLTGQKHRPVNGEPLNITAHFDHDCKERNPEHTICFPQVGACSREITFPVAHMTDVKEFEHVFLLALCKGGAFSNA</sequence>
<dbReference type="InParanoid" id="A0A1S3I5Y4"/>
<evidence type="ECO:0000256" key="4">
    <source>
        <dbReference type="ARBA" id="ARBA00023125"/>
    </source>
</evidence>